<dbReference type="Gene3D" id="3.20.20.70">
    <property type="entry name" value="Aldolase class I"/>
    <property type="match status" value="1"/>
</dbReference>
<comment type="cofactor">
    <cofactor evidence="1">
        <name>[4Fe-4S] cluster</name>
        <dbReference type="ChEBI" id="CHEBI:49883"/>
    </cofactor>
</comment>
<organism evidence="9 10">
    <name type="scientific">Candidatus Odoribacter faecigallinarum</name>
    <dbReference type="NCBI Taxonomy" id="2838706"/>
    <lineage>
        <taxon>Bacteria</taxon>
        <taxon>Pseudomonadati</taxon>
        <taxon>Bacteroidota</taxon>
        <taxon>Bacteroidia</taxon>
        <taxon>Bacteroidales</taxon>
        <taxon>Odoribacteraceae</taxon>
        <taxon>Odoribacter</taxon>
    </lineage>
</organism>
<evidence type="ECO:0000256" key="5">
    <source>
        <dbReference type="ARBA" id="ARBA00023004"/>
    </source>
</evidence>
<evidence type="ECO:0000256" key="2">
    <source>
        <dbReference type="ARBA" id="ARBA00022485"/>
    </source>
</evidence>
<dbReference type="InterPro" id="IPR047207">
    <property type="entry name" value="SPASM_anSME"/>
</dbReference>
<gene>
    <name evidence="9" type="ORF">H9863_05110</name>
</gene>
<dbReference type="SFLD" id="SFLDG01384">
    <property type="entry name" value="thioether_bond_formation_requi"/>
    <property type="match status" value="1"/>
</dbReference>
<dbReference type="Pfam" id="PF13186">
    <property type="entry name" value="SPASM"/>
    <property type="match status" value="1"/>
</dbReference>
<dbReference type="PANTHER" id="PTHR43273">
    <property type="entry name" value="ANAEROBIC SULFATASE-MATURATING ENZYME HOMOLOG ASLB-RELATED"/>
    <property type="match status" value="1"/>
</dbReference>
<evidence type="ECO:0000256" key="4">
    <source>
        <dbReference type="ARBA" id="ARBA00022723"/>
    </source>
</evidence>
<proteinExistence type="inferred from homology"/>
<evidence type="ECO:0000313" key="9">
    <source>
        <dbReference type="EMBL" id="HIX03481.1"/>
    </source>
</evidence>
<sequence>MIAYTKPENQRRKDTASFALEYERAQVQRPFTCMIKLPGPVCNLDCDYCYYLEKDALYADKKYGLASFRMREDVLERLIRDYIRSQPQERVEFIWHGGEPTLVGLDYFRKILALQQQYGEGKVIANVLQTNGTLIDDRWAEFLAEHHFLCGLSVDGPAKFHDRHRRFPDGRGSLQRVLECARLFRKHGVEFNTMSVVNASNCKEPVAVYEFLRDVVGSRYMQFTPIVERVALDEEEPLSLVAPAYAKQAALMEENVGAEEWGNFLCRVFDRWVKTDVAYCYVNWFDNTLAAYVGEQPSLCSMASYCACALAIEHNGDAYCCDHFVFPDYRLGNVLEVNIAEMAKSDKQLLFEQEKKDALSALCLSCPYLRICGGDCPKNRIDRTPAGEPVSCLCKGFRMFFEHTQRYFEFMAEELRQQRPPANVMKAKL</sequence>
<evidence type="ECO:0000256" key="6">
    <source>
        <dbReference type="ARBA" id="ARBA00023014"/>
    </source>
</evidence>
<dbReference type="InterPro" id="IPR023885">
    <property type="entry name" value="4Fe4S-binding_SPASM_dom"/>
</dbReference>
<reference evidence="9" key="2">
    <citation type="submission" date="2021-04" db="EMBL/GenBank/DDBJ databases">
        <authorList>
            <person name="Gilroy R."/>
        </authorList>
    </citation>
    <scope>NUCLEOTIDE SEQUENCE</scope>
    <source>
        <strain evidence="9">23274</strain>
    </source>
</reference>
<keyword evidence="2" id="KW-0004">4Fe-4S</keyword>
<dbReference type="EMBL" id="DXFT01000099">
    <property type="protein sequence ID" value="HIX03481.1"/>
    <property type="molecule type" value="Genomic_DNA"/>
</dbReference>
<dbReference type="Pfam" id="PF04055">
    <property type="entry name" value="Radical_SAM"/>
    <property type="match status" value="1"/>
</dbReference>
<dbReference type="PANTHER" id="PTHR43273:SF3">
    <property type="entry name" value="ANAEROBIC SULFATASE-MATURATING ENZYME HOMOLOG ASLB-RELATED"/>
    <property type="match status" value="1"/>
</dbReference>
<dbReference type="AlphaFoldDB" id="A0A9D1UZV0"/>
<dbReference type="CDD" id="cd01335">
    <property type="entry name" value="Radical_SAM"/>
    <property type="match status" value="1"/>
</dbReference>
<dbReference type="SFLD" id="SFLDG01386">
    <property type="entry name" value="main_SPASM_domain-containing"/>
    <property type="match status" value="1"/>
</dbReference>
<feature type="domain" description="Radical SAM core" evidence="8">
    <location>
        <begin position="26"/>
        <end position="259"/>
    </location>
</feature>
<evidence type="ECO:0000256" key="1">
    <source>
        <dbReference type="ARBA" id="ARBA00001966"/>
    </source>
</evidence>
<keyword evidence="6" id="KW-0411">Iron-sulfur</keyword>
<dbReference type="GO" id="GO:0051539">
    <property type="term" value="F:4 iron, 4 sulfur cluster binding"/>
    <property type="evidence" value="ECO:0007669"/>
    <property type="project" value="UniProtKB-KW"/>
</dbReference>
<dbReference type="SFLD" id="SFLDG01072">
    <property type="entry name" value="dehydrogenase_like"/>
    <property type="match status" value="1"/>
</dbReference>
<accession>A0A9D1UZV0</accession>
<dbReference type="SUPFAM" id="SSF102114">
    <property type="entry name" value="Radical SAM enzymes"/>
    <property type="match status" value="1"/>
</dbReference>
<protein>
    <submittedName>
        <fullName evidence="9">Anaerobic sulfatase maturase</fullName>
    </submittedName>
</protein>
<dbReference type="SFLD" id="SFLDS00029">
    <property type="entry name" value="Radical_SAM"/>
    <property type="match status" value="1"/>
</dbReference>
<keyword evidence="4" id="KW-0479">Metal-binding</keyword>
<evidence type="ECO:0000259" key="8">
    <source>
        <dbReference type="PROSITE" id="PS51918"/>
    </source>
</evidence>
<comment type="similarity">
    <text evidence="7">Belongs to the radical SAM superfamily. Anaerobic sulfatase-maturating enzyme family.</text>
</comment>
<dbReference type="CDD" id="cd21120">
    <property type="entry name" value="SPASM_anSME"/>
    <property type="match status" value="1"/>
</dbReference>
<evidence type="ECO:0000256" key="7">
    <source>
        <dbReference type="ARBA" id="ARBA00023601"/>
    </source>
</evidence>
<reference evidence="9" key="1">
    <citation type="journal article" date="2021" name="PeerJ">
        <title>Extensive microbial diversity within the chicken gut microbiome revealed by metagenomics and culture.</title>
        <authorList>
            <person name="Gilroy R."/>
            <person name="Ravi A."/>
            <person name="Getino M."/>
            <person name="Pursley I."/>
            <person name="Horton D.L."/>
            <person name="Alikhan N.F."/>
            <person name="Baker D."/>
            <person name="Gharbi K."/>
            <person name="Hall N."/>
            <person name="Watson M."/>
            <person name="Adriaenssens E.M."/>
            <person name="Foster-Nyarko E."/>
            <person name="Jarju S."/>
            <person name="Secka A."/>
            <person name="Antonio M."/>
            <person name="Oren A."/>
            <person name="Chaudhuri R.R."/>
            <person name="La Ragione R."/>
            <person name="Hildebrand F."/>
            <person name="Pallen M.J."/>
        </authorList>
    </citation>
    <scope>NUCLEOTIDE SEQUENCE</scope>
    <source>
        <strain evidence="9">23274</strain>
    </source>
</reference>
<dbReference type="InterPro" id="IPR013785">
    <property type="entry name" value="Aldolase_TIM"/>
</dbReference>
<dbReference type="NCBIfam" id="TIGR03942">
    <property type="entry name" value="sulfatase_rSAM"/>
    <property type="match status" value="1"/>
</dbReference>
<dbReference type="PROSITE" id="PS51918">
    <property type="entry name" value="RADICAL_SAM"/>
    <property type="match status" value="1"/>
</dbReference>
<comment type="caution">
    <text evidence="9">The sequence shown here is derived from an EMBL/GenBank/DDBJ whole genome shotgun (WGS) entry which is preliminary data.</text>
</comment>
<dbReference type="SFLD" id="SFLDF00285">
    <property type="entry name" value="anaerobic_Ser-type_sulfatase-m"/>
    <property type="match status" value="1"/>
</dbReference>
<dbReference type="InterPro" id="IPR023867">
    <property type="entry name" value="Sulphatase_maturase_rSAM"/>
</dbReference>
<dbReference type="SFLD" id="SFLDG01067">
    <property type="entry name" value="SPASM/twitch_domain_containing"/>
    <property type="match status" value="1"/>
</dbReference>
<name>A0A9D1UZV0_9BACT</name>
<dbReference type="InterPro" id="IPR007197">
    <property type="entry name" value="rSAM"/>
</dbReference>
<dbReference type="InterPro" id="IPR058240">
    <property type="entry name" value="rSAM_sf"/>
</dbReference>
<dbReference type="GO" id="GO:0016491">
    <property type="term" value="F:oxidoreductase activity"/>
    <property type="evidence" value="ECO:0007669"/>
    <property type="project" value="InterPro"/>
</dbReference>
<evidence type="ECO:0000256" key="3">
    <source>
        <dbReference type="ARBA" id="ARBA00022691"/>
    </source>
</evidence>
<dbReference type="NCBIfam" id="TIGR04085">
    <property type="entry name" value="rSAM_more_4Fe4S"/>
    <property type="match status" value="1"/>
</dbReference>
<evidence type="ECO:0000313" key="10">
    <source>
        <dbReference type="Proteomes" id="UP000824202"/>
    </source>
</evidence>
<dbReference type="GO" id="GO:0046872">
    <property type="term" value="F:metal ion binding"/>
    <property type="evidence" value="ECO:0007669"/>
    <property type="project" value="UniProtKB-KW"/>
</dbReference>
<keyword evidence="5" id="KW-0408">Iron</keyword>
<keyword evidence="3" id="KW-0949">S-adenosyl-L-methionine</keyword>
<dbReference type="InterPro" id="IPR034491">
    <property type="entry name" value="Anaerob_Ser_sulfatase-maturase"/>
</dbReference>
<dbReference type="Proteomes" id="UP000824202">
    <property type="component" value="Unassembled WGS sequence"/>
</dbReference>